<evidence type="ECO:0000256" key="7">
    <source>
        <dbReference type="SAM" id="SignalP"/>
    </source>
</evidence>
<keyword evidence="4" id="KW-0378">Hydrolase</keyword>
<dbReference type="InterPro" id="IPR017853">
    <property type="entry name" value="GH"/>
</dbReference>
<feature type="chain" id="PRO_5022710315" description="beta-N-acetylhexosaminidase" evidence="7">
    <location>
        <begin position="20"/>
        <end position="548"/>
    </location>
</feature>
<dbReference type="Gene3D" id="3.20.20.80">
    <property type="entry name" value="Glycosidases"/>
    <property type="match status" value="1"/>
</dbReference>
<evidence type="ECO:0000256" key="6">
    <source>
        <dbReference type="PIRSR" id="PIRSR625705-1"/>
    </source>
</evidence>
<dbReference type="Proteomes" id="UP000321734">
    <property type="component" value="Unassembled WGS sequence"/>
</dbReference>
<evidence type="ECO:0000256" key="4">
    <source>
        <dbReference type="ARBA" id="ARBA00022801"/>
    </source>
</evidence>
<comment type="similarity">
    <text evidence="2">Belongs to the glycosyl hydrolase 20 family.</text>
</comment>
<accession>A0A5C7AL48</accession>
<dbReference type="InterPro" id="IPR015882">
    <property type="entry name" value="HEX_bac_N"/>
</dbReference>
<comment type="caution">
    <text evidence="10">The sequence shown here is derived from an EMBL/GenBank/DDBJ whole genome shotgun (WGS) entry which is preliminary data.</text>
</comment>
<feature type="domain" description="Glycoside hydrolase family 20 catalytic" evidence="8">
    <location>
        <begin position="152"/>
        <end position="503"/>
    </location>
</feature>
<dbReference type="Gene3D" id="3.30.379.10">
    <property type="entry name" value="Chitobiase/beta-hexosaminidase domain 2-like"/>
    <property type="match status" value="1"/>
</dbReference>
<dbReference type="EC" id="3.2.1.52" evidence="3"/>
<gene>
    <name evidence="10" type="ORF">ES711_04195</name>
</gene>
<dbReference type="PANTHER" id="PTHR22600">
    <property type="entry name" value="BETA-HEXOSAMINIDASE"/>
    <property type="match status" value="1"/>
</dbReference>
<dbReference type="SUPFAM" id="SSF51445">
    <property type="entry name" value="(Trans)glycosidases"/>
    <property type="match status" value="1"/>
</dbReference>
<evidence type="ECO:0000256" key="5">
    <source>
        <dbReference type="ARBA" id="ARBA00023295"/>
    </source>
</evidence>
<feature type="domain" description="Beta-hexosaminidase bacterial type N-terminal" evidence="9">
    <location>
        <begin position="29"/>
        <end position="148"/>
    </location>
</feature>
<dbReference type="CDD" id="cd06563">
    <property type="entry name" value="GH20_chitobiase-like"/>
    <property type="match status" value="1"/>
</dbReference>
<dbReference type="RefSeq" id="WP_146890458.1">
    <property type="nucleotide sequence ID" value="NZ_VORX01000002.1"/>
</dbReference>
<reference evidence="10 11" key="1">
    <citation type="submission" date="2019-08" db="EMBL/GenBank/DDBJ databases">
        <title>Genome sequence of Gelidibacter salicanalis IC162T.</title>
        <authorList>
            <person name="Bowman J.P."/>
        </authorList>
    </citation>
    <scope>NUCLEOTIDE SEQUENCE [LARGE SCALE GENOMIC DNA]</scope>
    <source>
        <strain evidence="10 11">IC162</strain>
    </source>
</reference>
<evidence type="ECO:0000313" key="11">
    <source>
        <dbReference type="Proteomes" id="UP000321734"/>
    </source>
</evidence>
<evidence type="ECO:0000259" key="8">
    <source>
        <dbReference type="Pfam" id="PF00728"/>
    </source>
</evidence>
<evidence type="ECO:0000256" key="1">
    <source>
        <dbReference type="ARBA" id="ARBA00001231"/>
    </source>
</evidence>
<dbReference type="OrthoDB" id="9763537at2"/>
<sequence length="548" mass="61652">MKFIFLTFIGLLTLTNCTAQTKTFKASEIAVLPQPNSLELQEGSFTLNADQSISASDDLQKTAAADLQAYLTETLGENLKSSDAKKATITFDLNTNLGPEAYELTVTPKNINIAASAAAGYYYGVQTLKQLVSTENNTVLVPSVTVKDSPRFRWRAFMLDEARYFHGEAFVKQMLDQMALLKMNTFHWHLVDDAGWRIEIKKYPKLTEVGAFRKDTEIETWKSGKTSGEPHGGFYTQEQIKDIVAYAAARNINVVPEFEMPGHASAAIASYTWLGTAGKAIEVPVTFGRLYDNYDVTKPEVITFIQDVLNELFDLFPSEVIHIGGDEVGYEVWEKSASVQKYMKAHNIKSPADLQIQFTNNVSKFIESNGRRMMGWNEILGKNIHGDFAEKKDDAEAETELAKNAIVHFWKGDLALLTEAAKNGYSIVNSIHNNTYLDYSHNSISLRKAYEFDPIPEGLDAQYHDNIYGTGCQMWSEWTPTNADVERQAFPRIAAFAEVGWTNLVNKDYDSFKVALKKMQQHWDTLGINYFKDSDKLEAEEKAKADKK</sequence>
<evidence type="ECO:0000256" key="2">
    <source>
        <dbReference type="ARBA" id="ARBA00006285"/>
    </source>
</evidence>
<dbReference type="GO" id="GO:0030203">
    <property type="term" value="P:glycosaminoglycan metabolic process"/>
    <property type="evidence" value="ECO:0007669"/>
    <property type="project" value="TreeGrafter"/>
</dbReference>
<dbReference type="Pfam" id="PF00728">
    <property type="entry name" value="Glyco_hydro_20"/>
    <property type="match status" value="1"/>
</dbReference>
<keyword evidence="7" id="KW-0732">Signal</keyword>
<dbReference type="AlphaFoldDB" id="A0A5C7AL48"/>
<dbReference type="InterPro" id="IPR015883">
    <property type="entry name" value="Glyco_hydro_20_cat"/>
</dbReference>
<evidence type="ECO:0000313" key="10">
    <source>
        <dbReference type="EMBL" id="TXE09141.1"/>
    </source>
</evidence>
<feature type="active site" description="Proton donor" evidence="6">
    <location>
        <position position="327"/>
    </location>
</feature>
<dbReference type="GO" id="GO:0004563">
    <property type="term" value="F:beta-N-acetylhexosaminidase activity"/>
    <property type="evidence" value="ECO:0007669"/>
    <property type="project" value="UniProtKB-EC"/>
</dbReference>
<evidence type="ECO:0000259" key="9">
    <source>
        <dbReference type="Pfam" id="PF02838"/>
    </source>
</evidence>
<dbReference type="InterPro" id="IPR029018">
    <property type="entry name" value="Hex-like_dom2"/>
</dbReference>
<organism evidence="10 11">
    <name type="scientific">Gelidibacter salicanalis</name>
    <dbReference type="NCBI Taxonomy" id="291193"/>
    <lineage>
        <taxon>Bacteria</taxon>
        <taxon>Pseudomonadati</taxon>
        <taxon>Bacteroidota</taxon>
        <taxon>Flavobacteriia</taxon>
        <taxon>Flavobacteriales</taxon>
        <taxon>Flavobacteriaceae</taxon>
        <taxon>Gelidibacter</taxon>
    </lineage>
</organism>
<dbReference type="Pfam" id="PF02838">
    <property type="entry name" value="Glyco_hydro_20b"/>
    <property type="match status" value="1"/>
</dbReference>
<dbReference type="SUPFAM" id="SSF55545">
    <property type="entry name" value="beta-N-acetylhexosaminidase-like domain"/>
    <property type="match status" value="1"/>
</dbReference>
<dbReference type="EMBL" id="VORX01000002">
    <property type="protein sequence ID" value="TXE09141.1"/>
    <property type="molecule type" value="Genomic_DNA"/>
</dbReference>
<evidence type="ECO:0000256" key="3">
    <source>
        <dbReference type="ARBA" id="ARBA00012663"/>
    </source>
</evidence>
<feature type="signal peptide" evidence="7">
    <location>
        <begin position="1"/>
        <end position="19"/>
    </location>
</feature>
<comment type="catalytic activity">
    <reaction evidence="1">
        <text>Hydrolysis of terminal non-reducing N-acetyl-D-hexosamine residues in N-acetyl-beta-D-hexosaminides.</text>
        <dbReference type="EC" id="3.2.1.52"/>
    </reaction>
</comment>
<dbReference type="GO" id="GO:0005975">
    <property type="term" value="P:carbohydrate metabolic process"/>
    <property type="evidence" value="ECO:0007669"/>
    <property type="project" value="InterPro"/>
</dbReference>
<dbReference type="GO" id="GO:0016020">
    <property type="term" value="C:membrane"/>
    <property type="evidence" value="ECO:0007669"/>
    <property type="project" value="TreeGrafter"/>
</dbReference>
<dbReference type="PRINTS" id="PR00738">
    <property type="entry name" value="GLHYDRLASE20"/>
</dbReference>
<dbReference type="InterPro" id="IPR025705">
    <property type="entry name" value="Beta_hexosaminidase_sua/sub"/>
</dbReference>
<protein>
    <recommendedName>
        <fullName evidence="3">beta-N-acetylhexosaminidase</fullName>
        <ecNumber evidence="3">3.2.1.52</ecNumber>
    </recommendedName>
</protein>
<keyword evidence="5" id="KW-0326">Glycosidase</keyword>
<name>A0A5C7AL48_9FLAO</name>
<keyword evidence="11" id="KW-1185">Reference proteome</keyword>
<proteinExistence type="inferred from homology"/>
<dbReference type="PANTHER" id="PTHR22600:SF57">
    <property type="entry name" value="BETA-N-ACETYLHEXOSAMINIDASE"/>
    <property type="match status" value="1"/>
</dbReference>